<sequence>MIDANSAIPVVRSVTVYRICQAVELQAVLAPLNPVLMQIQPNKVEQITPIPAVYSVTLYKMCEALDLKVELRPLNERPIFVTKNKRQVFRWFIPL</sequence>
<evidence type="ECO:0000313" key="2">
    <source>
        <dbReference type="Proteomes" id="UP000886998"/>
    </source>
</evidence>
<dbReference type="Proteomes" id="UP000886998">
    <property type="component" value="Unassembled WGS sequence"/>
</dbReference>
<dbReference type="OrthoDB" id="6473117at2759"/>
<gene>
    <name evidence="1" type="ORF">TNIN_121321</name>
</gene>
<evidence type="ECO:0000313" key="1">
    <source>
        <dbReference type="EMBL" id="GFY51817.1"/>
    </source>
</evidence>
<organism evidence="1 2">
    <name type="scientific">Trichonephila inaurata madagascariensis</name>
    <dbReference type="NCBI Taxonomy" id="2747483"/>
    <lineage>
        <taxon>Eukaryota</taxon>
        <taxon>Metazoa</taxon>
        <taxon>Ecdysozoa</taxon>
        <taxon>Arthropoda</taxon>
        <taxon>Chelicerata</taxon>
        <taxon>Arachnida</taxon>
        <taxon>Araneae</taxon>
        <taxon>Araneomorphae</taxon>
        <taxon>Entelegynae</taxon>
        <taxon>Araneoidea</taxon>
        <taxon>Nephilidae</taxon>
        <taxon>Trichonephila</taxon>
        <taxon>Trichonephila inaurata</taxon>
    </lineage>
</organism>
<comment type="caution">
    <text evidence="1">The sequence shown here is derived from an EMBL/GenBank/DDBJ whole genome shotgun (WGS) entry which is preliminary data.</text>
</comment>
<keyword evidence="2" id="KW-1185">Reference proteome</keyword>
<dbReference type="AlphaFoldDB" id="A0A8X6XDL2"/>
<accession>A0A8X6XDL2</accession>
<protein>
    <submittedName>
        <fullName evidence="1">Uncharacterized protein</fullName>
    </submittedName>
</protein>
<reference evidence="1" key="1">
    <citation type="submission" date="2020-08" db="EMBL/GenBank/DDBJ databases">
        <title>Multicomponent nature underlies the extraordinary mechanical properties of spider dragline silk.</title>
        <authorList>
            <person name="Kono N."/>
            <person name="Nakamura H."/>
            <person name="Mori M."/>
            <person name="Yoshida Y."/>
            <person name="Ohtoshi R."/>
            <person name="Malay A.D."/>
            <person name="Moran D.A.P."/>
            <person name="Tomita M."/>
            <person name="Numata K."/>
            <person name="Arakawa K."/>
        </authorList>
    </citation>
    <scope>NUCLEOTIDE SEQUENCE</scope>
</reference>
<dbReference type="EMBL" id="BMAV01008323">
    <property type="protein sequence ID" value="GFY51817.1"/>
    <property type="molecule type" value="Genomic_DNA"/>
</dbReference>
<name>A0A8X6XDL2_9ARAC</name>
<proteinExistence type="predicted"/>